<dbReference type="PROSITE" id="PS51931">
    <property type="entry name" value="BMC_CP"/>
    <property type="match status" value="2"/>
</dbReference>
<dbReference type="Gene3D" id="3.30.70.1710">
    <property type="match status" value="2"/>
</dbReference>
<organism evidence="3 4">
    <name type="scientific">Embleya hyalina</name>
    <dbReference type="NCBI Taxonomy" id="516124"/>
    <lineage>
        <taxon>Bacteria</taxon>
        <taxon>Bacillati</taxon>
        <taxon>Actinomycetota</taxon>
        <taxon>Actinomycetes</taxon>
        <taxon>Kitasatosporales</taxon>
        <taxon>Streptomycetaceae</taxon>
        <taxon>Embleya</taxon>
    </lineage>
</organism>
<evidence type="ECO:0000256" key="1">
    <source>
        <dbReference type="SAM" id="MobiDB-lite"/>
    </source>
</evidence>
<dbReference type="RefSeq" id="WP_126635260.1">
    <property type="nucleotide sequence ID" value="NZ_BIFH01000013.1"/>
</dbReference>
<protein>
    <recommendedName>
        <fullName evidence="2">BMC circularly permuted domain-containing protein</fullName>
    </recommendedName>
</protein>
<dbReference type="OrthoDB" id="5800762at2"/>
<accession>A0A401YEE5</accession>
<dbReference type="EMBL" id="BIFH01000013">
    <property type="protein sequence ID" value="GCD92963.1"/>
    <property type="molecule type" value="Genomic_DNA"/>
</dbReference>
<feature type="compositionally biased region" description="Low complexity" evidence="1">
    <location>
        <begin position="19"/>
        <end position="34"/>
    </location>
</feature>
<name>A0A401YEE5_9ACTN</name>
<dbReference type="InterPro" id="IPR044870">
    <property type="entry name" value="BMC_CP"/>
</dbReference>
<dbReference type="GO" id="GO:0031469">
    <property type="term" value="C:bacterial microcompartment"/>
    <property type="evidence" value="ECO:0007669"/>
    <property type="project" value="UniProtKB-UniRule"/>
</dbReference>
<keyword evidence="4" id="KW-1185">Reference proteome</keyword>
<dbReference type="AlphaFoldDB" id="A0A401YEE5"/>
<dbReference type="CDD" id="cd07052">
    <property type="entry name" value="BMC_like_1_repeat2"/>
    <property type="match status" value="1"/>
</dbReference>
<evidence type="ECO:0000259" key="2">
    <source>
        <dbReference type="PROSITE" id="PS51931"/>
    </source>
</evidence>
<gene>
    <name evidence="3" type="ORF">EHYA_00606</name>
</gene>
<feature type="region of interest" description="Disordered" evidence="1">
    <location>
        <begin position="1"/>
        <end position="42"/>
    </location>
</feature>
<feature type="domain" description="BMC circularly permuted" evidence="2">
    <location>
        <begin position="46"/>
        <end position="151"/>
    </location>
</feature>
<comment type="caution">
    <text evidence="3">The sequence shown here is derived from an EMBL/GenBank/DDBJ whole genome shotgun (WGS) entry which is preliminary data.</text>
</comment>
<evidence type="ECO:0000313" key="4">
    <source>
        <dbReference type="Proteomes" id="UP000286931"/>
    </source>
</evidence>
<sequence length="252" mass="26868">MTTTSDEPTGGAARRRPRAAAQDRTPAPDRAAAPAAPPQPAAPATELRVYLTLRSLQRQFAAYLGTPTRARGYPPLEGDHALIIEVAPGLAIERVIDLALKAVPAAEPGLLFVERQFGILELHTGKTDDLERAGAAIQAGIRRSPADQLKPRLLYTDVIEDVTDQHAVILNRTRQASMILPGQTLLVMEMTPALYAALAANEAERAAPKNTLVDVQMIGAAGRVYISGTLEDVTTARHAIDAALAAVEGRDH</sequence>
<feature type="domain" description="BMC circularly permuted" evidence="2">
    <location>
        <begin position="152"/>
        <end position="252"/>
    </location>
</feature>
<proteinExistence type="predicted"/>
<dbReference type="Proteomes" id="UP000286931">
    <property type="component" value="Unassembled WGS sequence"/>
</dbReference>
<dbReference type="InterPro" id="IPR037233">
    <property type="entry name" value="CcmK-like_sf"/>
</dbReference>
<reference evidence="3 4" key="1">
    <citation type="submission" date="2018-12" db="EMBL/GenBank/DDBJ databases">
        <title>Draft genome sequence of Embleya hyalina NBRC 13850T.</title>
        <authorList>
            <person name="Komaki H."/>
            <person name="Hosoyama A."/>
            <person name="Kimura A."/>
            <person name="Ichikawa N."/>
            <person name="Tamura T."/>
        </authorList>
    </citation>
    <scope>NUCLEOTIDE SEQUENCE [LARGE SCALE GENOMIC DNA]</scope>
    <source>
        <strain evidence="3 4">NBRC 13850</strain>
    </source>
</reference>
<evidence type="ECO:0000313" key="3">
    <source>
        <dbReference type="EMBL" id="GCD92963.1"/>
    </source>
</evidence>